<evidence type="ECO:0000256" key="1">
    <source>
        <dbReference type="ARBA" id="ARBA00022737"/>
    </source>
</evidence>
<dbReference type="InterPro" id="IPR036770">
    <property type="entry name" value="Ankyrin_rpt-contain_sf"/>
</dbReference>
<reference evidence="4" key="1">
    <citation type="submission" date="2023-07" db="EMBL/GenBank/DDBJ databases">
        <title>Genomic Encyclopedia of Type Strains, Phase IV (KMG-IV): sequencing the most valuable type-strain genomes for metagenomic binning, comparative biology and taxonomic classification.</title>
        <authorList>
            <person name="Goeker M."/>
        </authorList>
    </citation>
    <scope>NUCLEOTIDE SEQUENCE</scope>
    <source>
        <strain evidence="4">DSM 26174</strain>
    </source>
</reference>
<keyword evidence="2 3" id="KW-0040">ANK repeat</keyword>
<gene>
    <name evidence="4" type="ORF">HNQ88_005011</name>
</gene>
<dbReference type="Proteomes" id="UP001185092">
    <property type="component" value="Unassembled WGS sequence"/>
</dbReference>
<dbReference type="SMART" id="SM00248">
    <property type="entry name" value="ANK"/>
    <property type="match status" value="3"/>
</dbReference>
<dbReference type="RefSeq" id="WP_309943125.1">
    <property type="nucleotide sequence ID" value="NZ_AP025310.1"/>
</dbReference>
<comment type="caution">
    <text evidence="4">The sequence shown here is derived from an EMBL/GenBank/DDBJ whole genome shotgun (WGS) entry which is preliminary data.</text>
</comment>
<keyword evidence="5" id="KW-1185">Reference proteome</keyword>
<evidence type="ECO:0000256" key="2">
    <source>
        <dbReference type="ARBA" id="ARBA00023043"/>
    </source>
</evidence>
<dbReference type="SUPFAM" id="SSF48403">
    <property type="entry name" value="Ankyrin repeat"/>
    <property type="match status" value="1"/>
</dbReference>
<feature type="repeat" description="ANK" evidence="3">
    <location>
        <begin position="79"/>
        <end position="111"/>
    </location>
</feature>
<organism evidence="4 5">
    <name type="scientific">Aureibacter tunicatorum</name>
    <dbReference type="NCBI Taxonomy" id="866807"/>
    <lineage>
        <taxon>Bacteria</taxon>
        <taxon>Pseudomonadati</taxon>
        <taxon>Bacteroidota</taxon>
        <taxon>Cytophagia</taxon>
        <taxon>Cytophagales</taxon>
        <taxon>Persicobacteraceae</taxon>
        <taxon>Aureibacter</taxon>
    </lineage>
</organism>
<accession>A0AAE3XUG8</accession>
<evidence type="ECO:0000313" key="4">
    <source>
        <dbReference type="EMBL" id="MDR6241924.1"/>
    </source>
</evidence>
<dbReference type="PANTHER" id="PTHR24198">
    <property type="entry name" value="ANKYRIN REPEAT AND PROTEIN KINASE DOMAIN-CONTAINING PROTEIN"/>
    <property type="match status" value="1"/>
</dbReference>
<name>A0AAE3XUG8_9BACT</name>
<feature type="repeat" description="ANK" evidence="3">
    <location>
        <begin position="112"/>
        <end position="144"/>
    </location>
</feature>
<dbReference type="PANTHER" id="PTHR24198:SF165">
    <property type="entry name" value="ANKYRIN REPEAT-CONTAINING PROTEIN-RELATED"/>
    <property type="match status" value="1"/>
</dbReference>
<protein>
    <submittedName>
        <fullName evidence="4">Ankyrin repeat protein</fullName>
    </submittedName>
</protein>
<sequence>MSKGIDINNIIENLDIESFKLWLDYKYNVDLKLLNGNDNSPSLIQYVLYEIDDPKDDNIINEMILLLINKGANVNTVYEDEYPILYAVLEERPLIVKTLLEANADIDIKDEIGRTPLTSAVISENIEIVKLLVKYSNRISINREGSIWVKTPLGIAFSNLNLEIIELLLKNNANPYLLDFDNGNIPIIDNIPKHLKEQIMILIDKYYHSS</sequence>
<evidence type="ECO:0000256" key="3">
    <source>
        <dbReference type="PROSITE-ProRule" id="PRU00023"/>
    </source>
</evidence>
<dbReference type="AlphaFoldDB" id="A0AAE3XUG8"/>
<evidence type="ECO:0000313" key="5">
    <source>
        <dbReference type="Proteomes" id="UP001185092"/>
    </source>
</evidence>
<dbReference type="Gene3D" id="1.25.40.20">
    <property type="entry name" value="Ankyrin repeat-containing domain"/>
    <property type="match status" value="1"/>
</dbReference>
<dbReference type="EMBL" id="JAVDQD010000013">
    <property type="protein sequence ID" value="MDR6241924.1"/>
    <property type="molecule type" value="Genomic_DNA"/>
</dbReference>
<dbReference type="InterPro" id="IPR002110">
    <property type="entry name" value="Ankyrin_rpt"/>
</dbReference>
<proteinExistence type="predicted"/>
<keyword evidence="1" id="KW-0677">Repeat</keyword>
<dbReference type="Pfam" id="PF12796">
    <property type="entry name" value="Ank_2"/>
    <property type="match status" value="1"/>
</dbReference>
<dbReference type="PROSITE" id="PS50088">
    <property type="entry name" value="ANK_REPEAT"/>
    <property type="match status" value="2"/>
</dbReference>